<sequence length="75" mass="7944">MAGTRSEYGELLYSSGTVSTGGMGAYHHDTPRWLFQATGTQRSKLSSTEAVLMLRAPTGTGLVYHANAGNPRGRG</sequence>
<protein>
    <submittedName>
        <fullName evidence="1">Uncharacterized protein</fullName>
    </submittedName>
</protein>
<evidence type="ECO:0000313" key="1">
    <source>
        <dbReference type="EMBL" id="KAJ5082176.1"/>
    </source>
</evidence>
<gene>
    <name evidence="1" type="ORF">N7532_011219</name>
</gene>
<dbReference type="EMBL" id="JAPQKI010000011">
    <property type="protein sequence ID" value="KAJ5082176.1"/>
    <property type="molecule type" value="Genomic_DNA"/>
</dbReference>
<keyword evidence="2" id="KW-1185">Reference proteome</keyword>
<proteinExistence type="predicted"/>
<evidence type="ECO:0000313" key="2">
    <source>
        <dbReference type="Proteomes" id="UP001149074"/>
    </source>
</evidence>
<name>A0A9W9EI08_9EURO</name>
<accession>A0A9W9EI08</accession>
<dbReference type="GeneID" id="81362689"/>
<dbReference type="AlphaFoldDB" id="A0A9W9EI08"/>
<dbReference type="Proteomes" id="UP001149074">
    <property type="component" value="Unassembled WGS sequence"/>
</dbReference>
<reference evidence="1" key="2">
    <citation type="journal article" date="2023" name="IMA Fungus">
        <title>Comparative genomic study of the Penicillium genus elucidates a diverse pangenome and 15 lateral gene transfer events.</title>
        <authorList>
            <person name="Petersen C."/>
            <person name="Sorensen T."/>
            <person name="Nielsen M.R."/>
            <person name="Sondergaard T.E."/>
            <person name="Sorensen J.L."/>
            <person name="Fitzpatrick D.A."/>
            <person name="Frisvad J.C."/>
            <person name="Nielsen K.L."/>
        </authorList>
    </citation>
    <scope>NUCLEOTIDE SEQUENCE</scope>
    <source>
        <strain evidence="1">IBT 30761</strain>
    </source>
</reference>
<comment type="caution">
    <text evidence="1">The sequence shown here is derived from an EMBL/GenBank/DDBJ whole genome shotgun (WGS) entry which is preliminary data.</text>
</comment>
<reference evidence="1" key="1">
    <citation type="submission" date="2022-11" db="EMBL/GenBank/DDBJ databases">
        <authorList>
            <person name="Petersen C."/>
        </authorList>
    </citation>
    <scope>NUCLEOTIDE SEQUENCE</scope>
    <source>
        <strain evidence="1">IBT 30761</strain>
    </source>
</reference>
<dbReference type="RefSeq" id="XP_056468698.1">
    <property type="nucleotide sequence ID" value="XM_056623710.1"/>
</dbReference>
<organism evidence="1 2">
    <name type="scientific">Penicillium argentinense</name>
    <dbReference type="NCBI Taxonomy" id="1131581"/>
    <lineage>
        <taxon>Eukaryota</taxon>
        <taxon>Fungi</taxon>
        <taxon>Dikarya</taxon>
        <taxon>Ascomycota</taxon>
        <taxon>Pezizomycotina</taxon>
        <taxon>Eurotiomycetes</taxon>
        <taxon>Eurotiomycetidae</taxon>
        <taxon>Eurotiales</taxon>
        <taxon>Aspergillaceae</taxon>
        <taxon>Penicillium</taxon>
    </lineage>
</organism>